<feature type="compositionally biased region" description="Acidic residues" evidence="1">
    <location>
        <begin position="58"/>
        <end position="70"/>
    </location>
</feature>
<feature type="domain" description="DUF3048" evidence="3">
    <location>
        <begin position="86"/>
        <end position="234"/>
    </location>
</feature>
<accession>A0A9D2QHP9</accession>
<dbReference type="InterPro" id="IPR035328">
    <property type="entry name" value="DUF3048_C"/>
</dbReference>
<gene>
    <name evidence="5" type="ORF">H9926_06700</name>
</gene>
<feature type="signal peptide" evidence="2">
    <location>
        <begin position="1"/>
        <end position="33"/>
    </location>
</feature>
<dbReference type="AlphaFoldDB" id="A0A9D2QHP9"/>
<dbReference type="Pfam" id="PF11258">
    <property type="entry name" value="DUF3048"/>
    <property type="match status" value="1"/>
</dbReference>
<feature type="compositionally biased region" description="Polar residues" evidence="1">
    <location>
        <begin position="38"/>
        <end position="56"/>
    </location>
</feature>
<feature type="region of interest" description="Disordered" evidence="1">
    <location>
        <begin position="38"/>
        <end position="70"/>
    </location>
</feature>
<feature type="domain" description="DUF3048" evidence="4">
    <location>
        <begin position="284"/>
        <end position="387"/>
    </location>
</feature>
<protein>
    <submittedName>
        <fullName evidence="5">DUF3048 domain-containing protein</fullName>
    </submittedName>
</protein>
<dbReference type="SUPFAM" id="SSF159774">
    <property type="entry name" value="YerB-like"/>
    <property type="match status" value="1"/>
</dbReference>
<feature type="chain" id="PRO_5038800897" evidence="2">
    <location>
        <begin position="34"/>
        <end position="401"/>
    </location>
</feature>
<keyword evidence="2" id="KW-0732">Signal</keyword>
<evidence type="ECO:0000259" key="3">
    <source>
        <dbReference type="Pfam" id="PF11258"/>
    </source>
</evidence>
<evidence type="ECO:0000259" key="4">
    <source>
        <dbReference type="Pfam" id="PF17479"/>
    </source>
</evidence>
<reference evidence="5" key="1">
    <citation type="journal article" date="2021" name="PeerJ">
        <title>Extensive microbial diversity within the chicken gut microbiome revealed by metagenomics and culture.</title>
        <authorList>
            <person name="Gilroy R."/>
            <person name="Ravi A."/>
            <person name="Getino M."/>
            <person name="Pursley I."/>
            <person name="Horton D.L."/>
            <person name="Alikhan N.F."/>
            <person name="Baker D."/>
            <person name="Gharbi K."/>
            <person name="Hall N."/>
            <person name="Watson M."/>
            <person name="Adriaenssens E.M."/>
            <person name="Foster-Nyarko E."/>
            <person name="Jarju S."/>
            <person name="Secka A."/>
            <person name="Antonio M."/>
            <person name="Oren A."/>
            <person name="Chaudhuri R.R."/>
            <person name="La Ragione R."/>
            <person name="Hildebrand F."/>
            <person name="Pallen M.J."/>
        </authorList>
    </citation>
    <scope>NUCLEOTIDE SEQUENCE</scope>
    <source>
        <strain evidence="5">ChiBcec1-1630</strain>
    </source>
</reference>
<evidence type="ECO:0000313" key="5">
    <source>
        <dbReference type="EMBL" id="HJC87684.1"/>
    </source>
</evidence>
<comment type="caution">
    <text evidence="5">The sequence shown here is derived from an EMBL/GenBank/DDBJ whole genome shotgun (WGS) entry which is preliminary data.</text>
</comment>
<dbReference type="EMBL" id="DWVS01000169">
    <property type="protein sequence ID" value="HJC87684.1"/>
    <property type="molecule type" value="Genomic_DNA"/>
</dbReference>
<dbReference type="Proteomes" id="UP000823922">
    <property type="component" value="Unassembled WGS sequence"/>
</dbReference>
<dbReference type="Pfam" id="PF17479">
    <property type="entry name" value="DUF3048_C"/>
    <property type="match status" value="1"/>
</dbReference>
<evidence type="ECO:0000256" key="1">
    <source>
        <dbReference type="SAM" id="MobiDB-lite"/>
    </source>
</evidence>
<dbReference type="InterPro" id="IPR021416">
    <property type="entry name" value="DUF3048_N"/>
</dbReference>
<sequence>MVKIQKNRKGLTALWRRTAAVCGVLTLTASLFAGCGQQQNGETQSTAPAETESVSPEEQAEADETGEQTNEENAALVENDGEHSFLTGEPRDPEAVNERPLAVMFNNLEAGCPQYGIEEASIIYEAPVEGRITRLMGLYEDYDELDRIGYIRSSRDYFVYCALEFDAIYAHFGQATPYVGELLNSDRVDNISGAVAGIDHPATNTFLRTSDRKAPNNVYIDVEGLLEDIDRFGYSLTYHDTHKAKFAFAADGEEAENSGSTDAVMLYPGGKENNLRNGYSLIEARFEYNEEDGKYYRYQYGGPQIDESTGNQLAYDNVIFQYCHGEVRDENDYLAFELHGDNAMKVQVFTGGKMTEGTWSRYSDNDPAYYVDSEGSPITLNQGKTWICLIWEDYADDVVIE</sequence>
<evidence type="ECO:0000313" key="6">
    <source>
        <dbReference type="Proteomes" id="UP000823922"/>
    </source>
</evidence>
<dbReference type="Gene3D" id="3.50.90.10">
    <property type="entry name" value="YerB-like"/>
    <property type="match status" value="1"/>
</dbReference>
<proteinExistence type="predicted"/>
<name>A0A9D2QHP9_9FIRM</name>
<dbReference type="PROSITE" id="PS51257">
    <property type="entry name" value="PROKAR_LIPOPROTEIN"/>
    <property type="match status" value="1"/>
</dbReference>
<dbReference type="InterPro" id="IPR023158">
    <property type="entry name" value="YerB-like_sf"/>
</dbReference>
<reference evidence="5" key="2">
    <citation type="submission" date="2021-04" db="EMBL/GenBank/DDBJ databases">
        <authorList>
            <person name="Gilroy R."/>
        </authorList>
    </citation>
    <scope>NUCLEOTIDE SEQUENCE</scope>
    <source>
        <strain evidence="5">ChiBcec1-1630</strain>
    </source>
</reference>
<organism evidence="5 6">
    <name type="scientific">Candidatus Eisenbergiella intestinigallinarum</name>
    <dbReference type="NCBI Taxonomy" id="2838549"/>
    <lineage>
        <taxon>Bacteria</taxon>
        <taxon>Bacillati</taxon>
        <taxon>Bacillota</taxon>
        <taxon>Clostridia</taxon>
        <taxon>Lachnospirales</taxon>
        <taxon>Lachnospiraceae</taxon>
        <taxon>Eisenbergiella</taxon>
    </lineage>
</organism>
<evidence type="ECO:0000256" key="2">
    <source>
        <dbReference type="SAM" id="SignalP"/>
    </source>
</evidence>